<reference evidence="7 8" key="1">
    <citation type="journal article" date="2015" name="Stand. Genomic Sci.">
        <title>Genomic Encyclopedia of Bacterial and Archaeal Type Strains, Phase III: the genomes of soil and plant-associated and newly described type strains.</title>
        <authorList>
            <person name="Whitman W.B."/>
            <person name="Woyke T."/>
            <person name="Klenk H.P."/>
            <person name="Zhou Y."/>
            <person name="Lilburn T.G."/>
            <person name="Beck B.J."/>
            <person name="De Vos P."/>
            <person name="Vandamme P."/>
            <person name="Eisen J.A."/>
            <person name="Garrity G."/>
            <person name="Hugenholtz P."/>
            <person name="Kyrpides N.C."/>
        </authorList>
    </citation>
    <scope>NUCLEOTIDE SEQUENCE [LARGE SCALE GENOMIC DNA]</scope>
    <source>
        <strain evidence="7 8">CGMCC 1.10821</strain>
    </source>
</reference>
<evidence type="ECO:0000313" key="8">
    <source>
        <dbReference type="Proteomes" id="UP000315167"/>
    </source>
</evidence>
<evidence type="ECO:0000256" key="3">
    <source>
        <dbReference type="ARBA" id="ARBA00022989"/>
    </source>
</evidence>
<evidence type="ECO:0000256" key="5">
    <source>
        <dbReference type="SAM" id="Phobius"/>
    </source>
</evidence>
<dbReference type="Pfam" id="PF04116">
    <property type="entry name" value="FA_hydroxylase"/>
    <property type="match status" value="1"/>
</dbReference>
<keyword evidence="2 5" id="KW-0812">Transmembrane</keyword>
<gene>
    <name evidence="7" type="ORF">IP90_02886</name>
</gene>
<dbReference type="GO" id="GO:0008610">
    <property type="term" value="P:lipid biosynthetic process"/>
    <property type="evidence" value="ECO:0007669"/>
    <property type="project" value="InterPro"/>
</dbReference>
<dbReference type="GO" id="GO:0016020">
    <property type="term" value="C:membrane"/>
    <property type="evidence" value="ECO:0007669"/>
    <property type="project" value="UniProtKB-SubCell"/>
</dbReference>
<sequence>MAPSQTFVALGSGFASASAWAAMAWGLAFFAAIYVLLCGGNWLLTRHLLPALRIGRRIDPEPLRDGQIRYELLLSALSILIFGIGTILPWAFLQLGWARLASDPGPVQVAVEMLALLVWNDIHFYANHRLLHTRWLRRFHVQHHRSLVTTPFSTYSFHPLEAILLGNVILLPMLLHDFSFAALLSLPVMSLLLNNLGHSNYDFAPAAGHDHWLSASRRHHLHHTRYHGNYGFLFNFMDGWFGTRLPEEPPPTTAGTAPE</sequence>
<evidence type="ECO:0000256" key="4">
    <source>
        <dbReference type="ARBA" id="ARBA00023136"/>
    </source>
</evidence>
<dbReference type="EMBL" id="VLKN01000007">
    <property type="protein sequence ID" value="TWI00340.1"/>
    <property type="molecule type" value="Genomic_DNA"/>
</dbReference>
<dbReference type="RefSeq" id="WP_144900368.1">
    <property type="nucleotide sequence ID" value="NZ_VLKN01000007.1"/>
</dbReference>
<keyword evidence="3 5" id="KW-1133">Transmembrane helix</keyword>
<proteinExistence type="predicted"/>
<dbReference type="OrthoDB" id="9770329at2"/>
<feature type="transmembrane region" description="Helical" evidence="5">
    <location>
        <begin position="31"/>
        <end position="49"/>
    </location>
</feature>
<dbReference type="InterPro" id="IPR006694">
    <property type="entry name" value="Fatty_acid_hydroxylase"/>
</dbReference>
<keyword evidence="8" id="KW-1185">Reference proteome</keyword>
<organism evidence="7 8">
    <name type="scientific">Luteimonas cucumeris</name>
    <dbReference type="NCBI Taxonomy" id="985012"/>
    <lineage>
        <taxon>Bacteria</taxon>
        <taxon>Pseudomonadati</taxon>
        <taxon>Pseudomonadota</taxon>
        <taxon>Gammaproteobacteria</taxon>
        <taxon>Lysobacterales</taxon>
        <taxon>Lysobacteraceae</taxon>
        <taxon>Luteimonas</taxon>
    </lineage>
</organism>
<feature type="transmembrane region" description="Helical" evidence="5">
    <location>
        <begin position="70"/>
        <end position="93"/>
    </location>
</feature>
<feature type="transmembrane region" description="Helical" evidence="5">
    <location>
        <begin position="147"/>
        <end position="172"/>
    </location>
</feature>
<feature type="domain" description="Fatty acid hydroxylase" evidence="6">
    <location>
        <begin position="114"/>
        <end position="243"/>
    </location>
</feature>
<evidence type="ECO:0000256" key="1">
    <source>
        <dbReference type="ARBA" id="ARBA00004370"/>
    </source>
</evidence>
<name>A0A562KY38_9GAMM</name>
<dbReference type="Proteomes" id="UP000315167">
    <property type="component" value="Unassembled WGS sequence"/>
</dbReference>
<dbReference type="GO" id="GO:0005506">
    <property type="term" value="F:iron ion binding"/>
    <property type="evidence" value="ECO:0007669"/>
    <property type="project" value="InterPro"/>
</dbReference>
<evidence type="ECO:0000259" key="6">
    <source>
        <dbReference type="Pfam" id="PF04116"/>
    </source>
</evidence>
<dbReference type="AlphaFoldDB" id="A0A562KY38"/>
<comment type="caution">
    <text evidence="7">The sequence shown here is derived from an EMBL/GenBank/DDBJ whole genome shotgun (WGS) entry which is preliminary data.</text>
</comment>
<evidence type="ECO:0000256" key="2">
    <source>
        <dbReference type="ARBA" id="ARBA00022692"/>
    </source>
</evidence>
<accession>A0A562KY38</accession>
<feature type="transmembrane region" description="Helical" evidence="5">
    <location>
        <begin position="105"/>
        <end position="126"/>
    </location>
</feature>
<protein>
    <submittedName>
        <fullName evidence="7">Sterol desaturase/sphingolipid hydroxylase (Fatty acid hydroxylase superfamily)</fullName>
    </submittedName>
</protein>
<feature type="transmembrane region" description="Helical" evidence="5">
    <location>
        <begin position="178"/>
        <end position="196"/>
    </location>
</feature>
<evidence type="ECO:0000313" key="7">
    <source>
        <dbReference type="EMBL" id="TWI00340.1"/>
    </source>
</evidence>
<keyword evidence="4 5" id="KW-0472">Membrane</keyword>
<dbReference type="GO" id="GO:0016491">
    <property type="term" value="F:oxidoreductase activity"/>
    <property type="evidence" value="ECO:0007669"/>
    <property type="project" value="InterPro"/>
</dbReference>
<comment type="subcellular location">
    <subcellularLocation>
        <location evidence="1">Membrane</location>
    </subcellularLocation>
</comment>
<dbReference type="InterPro" id="IPR050307">
    <property type="entry name" value="Sterol_Desaturase_Related"/>
</dbReference>
<dbReference type="PANTHER" id="PTHR11863">
    <property type="entry name" value="STEROL DESATURASE"/>
    <property type="match status" value="1"/>
</dbReference>